<dbReference type="GO" id="GO:0004483">
    <property type="term" value="F:methyltransferase cap1 activity"/>
    <property type="evidence" value="ECO:0007669"/>
    <property type="project" value="TreeGrafter"/>
</dbReference>
<feature type="domain" description="Ribosomal RNA methyltransferase FtsJ" evidence="1">
    <location>
        <begin position="93"/>
        <end position="292"/>
    </location>
</feature>
<dbReference type="InterPro" id="IPR029063">
    <property type="entry name" value="SAM-dependent_MTases_sf"/>
</dbReference>
<dbReference type="GO" id="GO:0005737">
    <property type="term" value="C:cytoplasm"/>
    <property type="evidence" value="ECO:0007669"/>
    <property type="project" value="TreeGrafter"/>
</dbReference>
<proteinExistence type="predicted"/>
<dbReference type="SUPFAM" id="SSF53335">
    <property type="entry name" value="S-adenosyl-L-methionine-dependent methyltransferases"/>
    <property type="match status" value="1"/>
</dbReference>
<organism evidence="2">
    <name type="scientific">viral metagenome</name>
    <dbReference type="NCBI Taxonomy" id="1070528"/>
    <lineage>
        <taxon>unclassified sequences</taxon>
        <taxon>metagenomes</taxon>
        <taxon>organismal metagenomes</taxon>
    </lineage>
</organism>
<dbReference type="GO" id="GO:0032259">
    <property type="term" value="P:methylation"/>
    <property type="evidence" value="ECO:0007669"/>
    <property type="project" value="InterPro"/>
</dbReference>
<dbReference type="GO" id="GO:0006370">
    <property type="term" value="P:7-methylguanosine mRNA capping"/>
    <property type="evidence" value="ECO:0007669"/>
    <property type="project" value="TreeGrafter"/>
</dbReference>
<dbReference type="Pfam" id="PF01728">
    <property type="entry name" value="FtsJ"/>
    <property type="match status" value="1"/>
</dbReference>
<dbReference type="AlphaFoldDB" id="A0A6C0B562"/>
<name>A0A6C0B562_9ZZZZ</name>
<dbReference type="Gene3D" id="3.40.50.12760">
    <property type="match status" value="1"/>
</dbReference>
<evidence type="ECO:0000313" key="2">
    <source>
        <dbReference type="EMBL" id="QHS86689.1"/>
    </source>
</evidence>
<dbReference type="EMBL" id="MN739060">
    <property type="protein sequence ID" value="QHS86689.1"/>
    <property type="molecule type" value="Genomic_DNA"/>
</dbReference>
<dbReference type="PANTHER" id="PTHR16121">
    <property type="entry name" value="CAP-SPECIFIC MRNA (NUCLEOSIDE-2'-O-)-METHYLTRANSFERASE 1-RELATED"/>
    <property type="match status" value="1"/>
</dbReference>
<dbReference type="InterPro" id="IPR050851">
    <property type="entry name" value="mRNA_Cap_2O-Ribose_MeTrfase"/>
</dbReference>
<reference evidence="2" key="1">
    <citation type="journal article" date="2020" name="Nature">
        <title>Giant virus diversity and host interactions through global metagenomics.</title>
        <authorList>
            <person name="Schulz F."/>
            <person name="Roux S."/>
            <person name="Paez-Espino D."/>
            <person name="Jungbluth S."/>
            <person name="Walsh D.A."/>
            <person name="Denef V.J."/>
            <person name="McMahon K.D."/>
            <person name="Konstantinidis K.T."/>
            <person name="Eloe-Fadrosh E.A."/>
            <person name="Kyrpides N.C."/>
            <person name="Woyke T."/>
        </authorList>
    </citation>
    <scope>NUCLEOTIDE SEQUENCE</scope>
    <source>
        <strain evidence="2">GVMAG-M-3300009422-16</strain>
    </source>
</reference>
<dbReference type="PANTHER" id="PTHR16121:SF0">
    <property type="entry name" value="CAP-SPECIFIC MRNA (NUCLEOSIDE-2'-O-)-METHYLTRANSFERASE 1"/>
    <property type="match status" value="1"/>
</dbReference>
<dbReference type="InterPro" id="IPR002877">
    <property type="entry name" value="RNA_MeTrfase_FtsJ_dom"/>
</dbReference>
<protein>
    <recommendedName>
        <fullName evidence="1">Ribosomal RNA methyltransferase FtsJ domain-containing protein</fullName>
    </recommendedName>
</protein>
<accession>A0A6C0B562</accession>
<evidence type="ECO:0000259" key="1">
    <source>
        <dbReference type="Pfam" id="PF01728"/>
    </source>
</evidence>
<sequence length="408" mass="47484">MELQNKSVMKIQNNDAPVDLNISLEFMTDSENKEPFDEGVVEILNHYKQTIDTIQNIKEWDYYKKLSNPYELINCFVKNKSINLGIGNYNSISRAFYKFWEIIFDFNLIDNSQDQIIYGALAEGPGGFIEAFSFYRRKYSSYSHNDIINCITLNNDHDVNIPSWKNVPGCKYNVSWGKDGTGNLYNLDNIIHFSNLFKNKKAHLVTADGGFDFSNDYTNQELSVQRLIFSEIVTALSILADNGHLVIKIFDIFFKSTVDILYILSLYFEEICIVKPNTSRPANSEKYLVCKYFKGIPSQKLLDLYDIVQLYNKNDDKFVKRYVDGALPVDFLSAINNYNIFAIANQLKYILKTNINIRKNLTNEDINCIKNVQCIYSLGWCVKYDFNINKKSRYLDLDLKYNYMPNFF</sequence>
<dbReference type="GO" id="GO:0005634">
    <property type="term" value="C:nucleus"/>
    <property type="evidence" value="ECO:0007669"/>
    <property type="project" value="UniProtKB-ARBA"/>
</dbReference>